<comment type="caution">
    <text evidence="2">The sequence shown here is derived from an EMBL/GenBank/DDBJ whole genome shotgun (WGS) entry which is preliminary data.</text>
</comment>
<dbReference type="SMART" id="SM00746">
    <property type="entry name" value="TRASH"/>
    <property type="match status" value="1"/>
</dbReference>
<feature type="domain" description="TRASH" evidence="1">
    <location>
        <begin position="10"/>
        <end position="47"/>
    </location>
</feature>
<proteinExistence type="predicted"/>
<evidence type="ECO:0000259" key="1">
    <source>
        <dbReference type="SMART" id="SM00746"/>
    </source>
</evidence>
<evidence type="ECO:0000313" key="2">
    <source>
        <dbReference type="EMBL" id="KKN35872.1"/>
    </source>
</evidence>
<dbReference type="GO" id="GO:0008270">
    <property type="term" value="F:zinc ion binding"/>
    <property type="evidence" value="ECO:0007669"/>
    <property type="project" value="InterPro"/>
</dbReference>
<dbReference type="Pfam" id="PF11809">
    <property type="entry name" value="DUF3330"/>
    <property type="match status" value="1"/>
</dbReference>
<organism evidence="2">
    <name type="scientific">marine sediment metagenome</name>
    <dbReference type="NCBI Taxonomy" id="412755"/>
    <lineage>
        <taxon>unclassified sequences</taxon>
        <taxon>metagenomes</taxon>
        <taxon>ecological metagenomes</taxon>
    </lineage>
</organism>
<accession>A0A0F9QFW9</accession>
<dbReference type="AlphaFoldDB" id="A0A0F9QFW9"/>
<dbReference type="EMBL" id="LAZR01002005">
    <property type="protein sequence ID" value="KKN35872.1"/>
    <property type="molecule type" value="Genomic_DNA"/>
</dbReference>
<name>A0A0F9QFW9_9ZZZZ</name>
<gene>
    <name evidence="2" type="ORF">LCGC14_0779310</name>
</gene>
<sequence length="54" mass="6329">MKEDTEKISCHVCKKIIPKAAALHSEGQEYVAHFCNVECMDYWKKEKEGEKKKE</sequence>
<protein>
    <recommendedName>
        <fullName evidence="1">TRASH domain-containing protein</fullName>
    </recommendedName>
</protein>
<dbReference type="InterPro" id="IPR021767">
    <property type="entry name" value="TnpM"/>
</dbReference>
<dbReference type="InterPro" id="IPR011017">
    <property type="entry name" value="TRASH_dom"/>
</dbReference>
<reference evidence="2" key="1">
    <citation type="journal article" date="2015" name="Nature">
        <title>Complex archaea that bridge the gap between prokaryotes and eukaryotes.</title>
        <authorList>
            <person name="Spang A."/>
            <person name="Saw J.H."/>
            <person name="Jorgensen S.L."/>
            <person name="Zaremba-Niedzwiedzka K."/>
            <person name="Martijn J."/>
            <person name="Lind A.E."/>
            <person name="van Eijk R."/>
            <person name="Schleper C."/>
            <person name="Guy L."/>
            <person name="Ettema T.J."/>
        </authorList>
    </citation>
    <scope>NUCLEOTIDE SEQUENCE</scope>
</reference>